<proteinExistence type="predicted"/>
<evidence type="ECO:0000313" key="2">
    <source>
        <dbReference type="Proteomes" id="UP000724584"/>
    </source>
</evidence>
<sequence length="162" mass="18611">MWRGRIRSLPVRRARPGSLPRGARATKPCGAHIAIRQPKPAPRPFWTSSVAAVFRKSRALRTGRAFVPSLVIDESIVRTNMSALCWELHPVQRRRRPLECDESPRRKKTRRKPQKRLAKQAQTVERLEKSRIFSPPPSSCDVKFRTQPPVERVTPCPRHLDG</sequence>
<organism evidence="1 2">
    <name type="scientific">Chaetomium tenue</name>
    <dbReference type="NCBI Taxonomy" id="1854479"/>
    <lineage>
        <taxon>Eukaryota</taxon>
        <taxon>Fungi</taxon>
        <taxon>Dikarya</taxon>
        <taxon>Ascomycota</taxon>
        <taxon>Pezizomycotina</taxon>
        <taxon>Sordariomycetes</taxon>
        <taxon>Sordariomycetidae</taxon>
        <taxon>Sordariales</taxon>
        <taxon>Chaetomiaceae</taxon>
        <taxon>Chaetomium</taxon>
    </lineage>
</organism>
<comment type="caution">
    <text evidence="1">The sequence shown here is derived from an EMBL/GenBank/DDBJ whole genome shotgun (WGS) entry which is preliminary data.</text>
</comment>
<name>A0ACB7P0X1_9PEZI</name>
<reference evidence="1 2" key="1">
    <citation type="journal article" date="2021" name="Nat. Commun.">
        <title>Genetic determinants of endophytism in the Arabidopsis root mycobiome.</title>
        <authorList>
            <person name="Mesny F."/>
            <person name="Miyauchi S."/>
            <person name="Thiergart T."/>
            <person name="Pickel B."/>
            <person name="Atanasova L."/>
            <person name="Karlsson M."/>
            <person name="Huettel B."/>
            <person name="Barry K.W."/>
            <person name="Haridas S."/>
            <person name="Chen C."/>
            <person name="Bauer D."/>
            <person name="Andreopoulos W."/>
            <person name="Pangilinan J."/>
            <person name="LaButti K."/>
            <person name="Riley R."/>
            <person name="Lipzen A."/>
            <person name="Clum A."/>
            <person name="Drula E."/>
            <person name="Henrissat B."/>
            <person name="Kohler A."/>
            <person name="Grigoriev I.V."/>
            <person name="Martin F.M."/>
            <person name="Hacquard S."/>
        </authorList>
    </citation>
    <scope>NUCLEOTIDE SEQUENCE [LARGE SCALE GENOMIC DNA]</scope>
    <source>
        <strain evidence="1 2">MPI-SDFR-AT-0079</strain>
    </source>
</reference>
<evidence type="ECO:0000313" key="1">
    <source>
        <dbReference type="EMBL" id="KAH6622940.1"/>
    </source>
</evidence>
<gene>
    <name evidence="1" type="ORF">F5144DRAFT_346622</name>
</gene>
<accession>A0ACB7P0X1</accession>
<keyword evidence="2" id="KW-1185">Reference proteome</keyword>
<dbReference type="Proteomes" id="UP000724584">
    <property type="component" value="Unassembled WGS sequence"/>
</dbReference>
<protein>
    <submittedName>
        <fullName evidence="1">Uncharacterized protein</fullName>
    </submittedName>
</protein>
<dbReference type="EMBL" id="JAGIZQ010000006">
    <property type="protein sequence ID" value="KAH6622940.1"/>
    <property type="molecule type" value="Genomic_DNA"/>
</dbReference>